<feature type="signal peptide" evidence="1">
    <location>
        <begin position="1"/>
        <end position="20"/>
    </location>
</feature>
<name>A0ABS8YZ62_9RHOB</name>
<evidence type="ECO:0000256" key="1">
    <source>
        <dbReference type="SAM" id="SignalP"/>
    </source>
</evidence>
<evidence type="ECO:0000313" key="4">
    <source>
        <dbReference type="Proteomes" id="UP001521181"/>
    </source>
</evidence>
<dbReference type="Gene3D" id="1.10.238.10">
    <property type="entry name" value="EF-hand"/>
    <property type="match status" value="1"/>
</dbReference>
<organism evidence="3 4">
    <name type="scientific">Rhodobacter flavimaris</name>
    <dbReference type="NCBI Taxonomy" id="2907145"/>
    <lineage>
        <taxon>Bacteria</taxon>
        <taxon>Pseudomonadati</taxon>
        <taxon>Pseudomonadota</taxon>
        <taxon>Alphaproteobacteria</taxon>
        <taxon>Rhodobacterales</taxon>
        <taxon>Rhodobacter group</taxon>
        <taxon>Rhodobacter</taxon>
    </lineage>
</organism>
<accession>A0ABS8YZ62</accession>
<dbReference type="PROSITE" id="PS50222">
    <property type="entry name" value="EF_HAND_2"/>
    <property type="match status" value="1"/>
</dbReference>
<keyword evidence="4" id="KW-1185">Reference proteome</keyword>
<dbReference type="Pfam" id="PF13202">
    <property type="entry name" value="EF-hand_5"/>
    <property type="match status" value="2"/>
</dbReference>
<gene>
    <name evidence="3" type="ORF">LZA78_10255</name>
</gene>
<reference evidence="3 4" key="1">
    <citation type="submission" date="2021-12" db="EMBL/GenBank/DDBJ databases">
        <title>Sinirhodobacter sp. WL0062 is a bacterium isolated from seawater.</title>
        <authorList>
            <person name="Wang L."/>
            <person name="He W."/>
            <person name="Zhang D.-F."/>
        </authorList>
    </citation>
    <scope>NUCLEOTIDE SEQUENCE [LARGE SCALE GENOMIC DNA]</scope>
    <source>
        <strain evidence="3 4">WL0062</strain>
    </source>
</reference>
<dbReference type="SUPFAM" id="SSF47473">
    <property type="entry name" value="EF-hand"/>
    <property type="match status" value="1"/>
</dbReference>
<dbReference type="InterPro" id="IPR002048">
    <property type="entry name" value="EF_hand_dom"/>
</dbReference>
<keyword evidence="1" id="KW-0732">Signal</keyword>
<dbReference type="InterPro" id="IPR018247">
    <property type="entry name" value="EF_Hand_1_Ca_BS"/>
</dbReference>
<feature type="domain" description="EF-hand" evidence="2">
    <location>
        <begin position="45"/>
        <end position="80"/>
    </location>
</feature>
<protein>
    <recommendedName>
        <fullName evidence="2">EF-hand domain-containing protein</fullName>
    </recommendedName>
</protein>
<comment type="caution">
    <text evidence="3">The sequence shown here is derived from an EMBL/GenBank/DDBJ whole genome shotgun (WGS) entry which is preliminary data.</text>
</comment>
<feature type="chain" id="PRO_5046112511" description="EF-hand domain-containing protein" evidence="1">
    <location>
        <begin position="21"/>
        <end position="170"/>
    </location>
</feature>
<evidence type="ECO:0000259" key="2">
    <source>
        <dbReference type="PROSITE" id="PS50222"/>
    </source>
</evidence>
<evidence type="ECO:0000313" key="3">
    <source>
        <dbReference type="EMBL" id="MCE5973863.1"/>
    </source>
</evidence>
<proteinExistence type="predicted"/>
<dbReference type="EMBL" id="JAJUOS010000007">
    <property type="protein sequence ID" value="MCE5973863.1"/>
    <property type="molecule type" value="Genomic_DNA"/>
</dbReference>
<dbReference type="Proteomes" id="UP001521181">
    <property type="component" value="Unassembled WGS sequence"/>
</dbReference>
<dbReference type="InterPro" id="IPR011992">
    <property type="entry name" value="EF-hand-dom_pair"/>
</dbReference>
<dbReference type="PROSITE" id="PS00018">
    <property type="entry name" value="EF_HAND_1"/>
    <property type="match status" value="2"/>
</dbReference>
<sequence>MKRLMTLTTALVLGAGLAQAQDFTPGADFMNQWDLDSNGGVSLVEVREQRGNIFAMFDENSDGRLSAAEFVGMDEHKQLQREAGMGPGRNRPEGMTGPMGNGVGKGRGGQMGHQSGFDRPAAEEMRSLDANGDGIVTTAEFVNGSANWLRMRDRNGDNMLTSADFGPPRG</sequence>